<evidence type="ECO:0000256" key="1">
    <source>
        <dbReference type="SAM" id="Phobius"/>
    </source>
</evidence>
<evidence type="ECO:0000313" key="2">
    <source>
        <dbReference type="EMBL" id="KAH0449635.1"/>
    </source>
</evidence>
<dbReference type="PANTHER" id="PTHR31170:SF18">
    <property type="entry name" value="(WILD MALAYSIAN BANANA) HYPOTHETICAL PROTEIN"/>
    <property type="match status" value="1"/>
</dbReference>
<keyword evidence="1" id="KW-0472">Membrane</keyword>
<proteinExistence type="predicted"/>
<reference evidence="2 3" key="1">
    <citation type="journal article" date="2021" name="Hortic Res">
        <title>Chromosome-scale assembly of the Dendrobium chrysotoxum genome enhances the understanding of orchid evolution.</title>
        <authorList>
            <person name="Zhang Y."/>
            <person name="Zhang G.Q."/>
            <person name="Zhang D."/>
            <person name="Liu X.D."/>
            <person name="Xu X.Y."/>
            <person name="Sun W.H."/>
            <person name="Yu X."/>
            <person name="Zhu X."/>
            <person name="Wang Z.W."/>
            <person name="Zhao X."/>
            <person name="Zhong W.Y."/>
            <person name="Chen H."/>
            <person name="Yin W.L."/>
            <person name="Huang T."/>
            <person name="Niu S.C."/>
            <person name="Liu Z.J."/>
        </authorList>
    </citation>
    <scope>NUCLEOTIDE SEQUENCE [LARGE SCALE GENOMIC DNA]</scope>
    <source>
        <strain evidence="2">Lindl</strain>
    </source>
</reference>
<comment type="caution">
    <text evidence="2">The sequence shown here is derived from an EMBL/GenBank/DDBJ whole genome shotgun (WGS) entry which is preliminary data.</text>
</comment>
<evidence type="ECO:0000313" key="3">
    <source>
        <dbReference type="Proteomes" id="UP000775213"/>
    </source>
</evidence>
<keyword evidence="3" id="KW-1185">Reference proteome</keyword>
<dbReference type="Pfam" id="PF03140">
    <property type="entry name" value="DUF247"/>
    <property type="match status" value="2"/>
</dbReference>
<dbReference type="PANTHER" id="PTHR31170">
    <property type="entry name" value="BNAC04G53230D PROTEIN"/>
    <property type="match status" value="1"/>
</dbReference>
<accession>A0AAV7G0L5</accession>
<dbReference type="AlphaFoldDB" id="A0AAV7G0L5"/>
<keyword evidence="1" id="KW-1133">Transmembrane helix</keyword>
<gene>
    <name evidence="2" type="ORF">IEQ34_020327</name>
</gene>
<dbReference type="EMBL" id="JAGFBR010000018">
    <property type="protein sequence ID" value="KAH0449635.1"/>
    <property type="molecule type" value="Genomic_DNA"/>
</dbReference>
<organism evidence="2 3">
    <name type="scientific">Dendrobium chrysotoxum</name>
    <name type="common">Orchid</name>
    <dbReference type="NCBI Taxonomy" id="161865"/>
    <lineage>
        <taxon>Eukaryota</taxon>
        <taxon>Viridiplantae</taxon>
        <taxon>Streptophyta</taxon>
        <taxon>Embryophyta</taxon>
        <taxon>Tracheophyta</taxon>
        <taxon>Spermatophyta</taxon>
        <taxon>Magnoliopsida</taxon>
        <taxon>Liliopsida</taxon>
        <taxon>Asparagales</taxon>
        <taxon>Orchidaceae</taxon>
        <taxon>Epidendroideae</taxon>
        <taxon>Malaxideae</taxon>
        <taxon>Dendrobiinae</taxon>
        <taxon>Dendrobium</taxon>
    </lineage>
</organism>
<keyword evidence="1" id="KW-0812">Transmembrane</keyword>
<sequence length="418" mass="48487">MAEQWILDLSRELQEEQNPPAQEPYSKSIYRVPKILTDVNSQAYKPKLASFGPYHHNCRHLRPMEQHKHRGLKQFLRRIARASKTLDDVLIAMRRVLPNLIASYDALEVEDDDEDFLERGSFRGFWVRETDEFLKLMIVDGCFALEIMLAHKRSDAGEQSEYDSHDPVFGAERMYYVVAHLQEDMLLIKDVNTLIKDFYGQRISKGLNVPTEQSFHILDLYRKILTSQGEYSPSLEENTTSAIELRNAGVSFCKSNTNSFRDISFNGSILSLPQLNIDDTTESSLLNLTAFERLHATTGNEVIAYIFFMDWLINTKDDVALLRTKEIIKGWVGSDEDIFNMFNKITKEVVIMGNIQVDMDVNKMLNIYCKKRIHRWRASFVETYFKNPWIFISLLGGLLLLALTIIQTVYTMLQYYSQ</sequence>
<feature type="transmembrane region" description="Helical" evidence="1">
    <location>
        <begin position="389"/>
        <end position="413"/>
    </location>
</feature>
<dbReference type="Proteomes" id="UP000775213">
    <property type="component" value="Unassembled WGS sequence"/>
</dbReference>
<protein>
    <submittedName>
        <fullName evidence="2">Uncharacterized protein</fullName>
    </submittedName>
</protein>
<dbReference type="InterPro" id="IPR004158">
    <property type="entry name" value="DUF247_pln"/>
</dbReference>
<name>A0AAV7G0L5_DENCH</name>